<feature type="binding site" evidence="11">
    <location>
        <position position="118"/>
    </location>
    <ligand>
        <name>substrate</name>
    </ligand>
</feature>
<evidence type="ECO:0000256" key="1">
    <source>
        <dbReference type="ARBA" id="ARBA00003237"/>
    </source>
</evidence>
<accession>A0A1B7HVM8</accession>
<evidence type="ECO:0000256" key="7">
    <source>
        <dbReference type="ARBA" id="ARBA00022676"/>
    </source>
</evidence>
<feature type="binding site" evidence="11">
    <location>
        <begin position="279"/>
        <end position="281"/>
    </location>
    <ligand>
        <name>substrate</name>
    </ligand>
</feature>
<dbReference type="PATRIC" id="fig|1354253.4.peg.2929"/>
<feature type="binding site" evidence="11">
    <location>
        <begin position="151"/>
        <end position="153"/>
    </location>
    <ligand>
        <name>substrate</name>
    </ligand>
</feature>
<dbReference type="InterPro" id="IPR013785">
    <property type="entry name" value="Aldolase_TIM"/>
</dbReference>
<sequence>MPPRRYNPDRRRDELLDRINLDIPAAVSQALREDLGGDVNPNNDITAQLLDADHRSHAVIITREDGVFCGKRWVEEVFIQLGGDVKVTWHVEDGDLVAADQPLFELTGLSRVLLTGERTALNFVQTLSGVASEVRTYVDLLAGTNTQLLDTRKTLPGLRTALKYAVLCGGGSNHRLGLSDAFLIKENHIISSGSIRQAIEKAFWFHPDVPVEVEVESLDELEQALHAGADIIMLDNFNVEDMRKAVAITSGKARLEVSGNVTKETIREFAETGVDFISVGALTKHVRALDLSMRFR</sequence>
<evidence type="ECO:0000256" key="4">
    <source>
        <dbReference type="ARBA" id="ARBA00011944"/>
    </source>
</evidence>
<dbReference type="InterPro" id="IPR037128">
    <property type="entry name" value="Quinolinate_PRibosylTase_N_sf"/>
</dbReference>
<feature type="binding site" evidence="11">
    <location>
        <position position="235"/>
    </location>
    <ligand>
        <name>substrate</name>
    </ligand>
</feature>
<dbReference type="NCBIfam" id="TIGR00078">
    <property type="entry name" value="nadC"/>
    <property type="match status" value="1"/>
</dbReference>
<evidence type="ECO:0000313" key="14">
    <source>
        <dbReference type="EMBL" id="OAT19643.1"/>
    </source>
</evidence>
<proteinExistence type="inferred from homology"/>
<dbReference type="InterPro" id="IPR004393">
    <property type="entry name" value="NadC"/>
</dbReference>
<feature type="binding site" evidence="11">
    <location>
        <position position="214"/>
    </location>
    <ligand>
        <name>substrate</name>
    </ligand>
</feature>
<dbReference type="FunFam" id="3.90.1170.20:FF:000002">
    <property type="entry name" value="Nicotinate-nucleotide pyrophosphorylase [carboxylating]"/>
    <property type="match status" value="1"/>
</dbReference>
<dbReference type="GO" id="GO:0009435">
    <property type="term" value="P:NAD+ biosynthetic process"/>
    <property type="evidence" value="ECO:0007669"/>
    <property type="project" value="UniProtKB-UniPathway"/>
</dbReference>
<protein>
    <recommendedName>
        <fullName evidence="5">Nicotinate-nucleotide pyrophosphorylase [carboxylating]</fullName>
        <ecNumber evidence="4">2.4.2.19</ecNumber>
    </recommendedName>
    <alternativeName>
        <fullName evidence="9">Quinolinate phosphoribosyltransferase [decarboxylating]</fullName>
    </alternativeName>
</protein>
<evidence type="ECO:0000259" key="12">
    <source>
        <dbReference type="Pfam" id="PF01729"/>
    </source>
</evidence>
<keyword evidence="8 10" id="KW-0808">Transferase</keyword>
<dbReference type="GO" id="GO:0034213">
    <property type="term" value="P:quinolinate catabolic process"/>
    <property type="evidence" value="ECO:0007669"/>
    <property type="project" value="TreeGrafter"/>
</dbReference>
<evidence type="ECO:0000256" key="3">
    <source>
        <dbReference type="ARBA" id="ARBA00009400"/>
    </source>
</evidence>
<comment type="similarity">
    <text evidence="3 10">Belongs to the NadC/ModD family.</text>
</comment>
<comment type="pathway">
    <text evidence="2">Cofactor biosynthesis; NAD(+) biosynthesis; nicotinate D-ribonucleotide from quinolinate: step 1/1.</text>
</comment>
<dbReference type="Pfam" id="PF01729">
    <property type="entry name" value="QRPTase_C"/>
    <property type="match status" value="1"/>
</dbReference>
<dbReference type="EMBL" id="LXEP01000028">
    <property type="protein sequence ID" value="OAT19643.1"/>
    <property type="molecule type" value="Genomic_DNA"/>
</dbReference>
<evidence type="ECO:0000259" key="13">
    <source>
        <dbReference type="Pfam" id="PF02749"/>
    </source>
</evidence>
<dbReference type="SUPFAM" id="SSF54675">
    <property type="entry name" value="Nicotinate/Quinolinate PRTase N-terminal domain-like"/>
    <property type="match status" value="1"/>
</dbReference>
<evidence type="ECO:0000256" key="10">
    <source>
        <dbReference type="PIRNR" id="PIRNR006250"/>
    </source>
</evidence>
<dbReference type="GO" id="GO:0004514">
    <property type="term" value="F:nicotinate-nucleotide diphosphorylase (carboxylating) activity"/>
    <property type="evidence" value="ECO:0007669"/>
    <property type="project" value="UniProtKB-EC"/>
</dbReference>
<evidence type="ECO:0000256" key="5">
    <source>
        <dbReference type="ARBA" id="ARBA00020990"/>
    </source>
</evidence>
<evidence type="ECO:0000256" key="8">
    <source>
        <dbReference type="ARBA" id="ARBA00022679"/>
    </source>
</evidence>
<dbReference type="Gene3D" id="3.90.1170.20">
    <property type="entry name" value="Quinolinate phosphoribosyl transferase, N-terminal domain"/>
    <property type="match status" value="1"/>
</dbReference>
<dbReference type="Gene3D" id="3.20.20.70">
    <property type="entry name" value="Aldolase class I"/>
    <property type="match status" value="1"/>
</dbReference>
<feature type="binding site" evidence="11">
    <location>
        <begin position="258"/>
        <end position="260"/>
    </location>
    <ligand>
        <name>substrate</name>
    </ligand>
</feature>
<comment type="caution">
    <text evidence="14">The sequence shown here is derived from an EMBL/GenBank/DDBJ whole genome shotgun (WGS) entry which is preliminary data.</text>
</comment>
<dbReference type="FunFam" id="3.20.20.70:FF:000030">
    <property type="entry name" value="Nicotinate-nucleotide pyrophosphorylase, carboxylating"/>
    <property type="match status" value="1"/>
</dbReference>
<dbReference type="GO" id="GO:0005737">
    <property type="term" value="C:cytoplasm"/>
    <property type="evidence" value="ECO:0007669"/>
    <property type="project" value="TreeGrafter"/>
</dbReference>
<comment type="function">
    <text evidence="1">Involved in the catabolism of quinolinic acid (QA).</text>
</comment>
<evidence type="ECO:0000256" key="11">
    <source>
        <dbReference type="PIRSR" id="PIRSR006250-1"/>
    </source>
</evidence>
<dbReference type="InterPro" id="IPR027277">
    <property type="entry name" value="NadC/ModD"/>
</dbReference>
<dbReference type="PIRSF" id="PIRSF006250">
    <property type="entry name" value="NadC_ModD"/>
    <property type="match status" value="1"/>
</dbReference>
<dbReference type="AlphaFoldDB" id="A0A1B7HVM8"/>
<dbReference type="CDD" id="cd01572">
    <property type="entry name" value="QPRTase"/>
    <property type="match status" value="1"/>
</dbReference>
<dbReference type="Pfam" id="PF02749">
    <property type="entry name" value="QRPTase_N"/>
    <property type="match status" value="1"/>
</dbReference>
<evidence type="ECO:0000313" key="15">
    <source>
        <dbReference type="Proteomes" id="UP000078504"/>
    </source>
</evidence>
<dbReference type="PANTHER" id="PTHR32179">
    <property type="entry name" value="NICOTINATE-NUCLEOTIDE PYROPHOSPHORYLASE [CARBOXYLATING]"/>
    <property type="match status" value="1"/>
</dbReference>
<dbReference type="PANTHER" id="PTHR32179:SF3">
    <property type="entry name" value="NICOTINATE-NUCLEOTIDE PYROPHOSPHORYLASE [CARBOXYLATING]"/>
    <property type="match status" value="1"/>
</dbReference>
<dbReference type="UniPathway" id="UPA00253">
    <property type="reaction ID" value="UER00331"/>
</dbReference>
<dbReference type="Proteomes" id="UP000078504">
    <property type="component" value="Unassembled WGS sequence"/>
</dbReference>
<feature type="binding site" evidence="11">
    <location>
        <position position="175"/>
    </location>
    <ligand>
        <name>substrate</name>
    </ligand>
</feature>
<gene>
    <name evidence="14" type="ORF">M977_02879</name>
</gene>
<evidence type="ECO:0000256" key="9">
    <source>
        <dbReference type="ARBA" id="ARBA00033102"/>
    </source>
</evidence>
<organism evidence="14 15">
    <name type="scientific">Buttiauxella gaviniae ATCC 51604</name>
    <dbReference type="NCBI Taxonomy" id="1354253"/>
    <lineage>
        <taxon>Bacteria</taxon>
        <taxon>Pseudomonadati</taxon>
        <taxon>Pseudomonadota</taxon>
        <taxon>Gammaproteobacteria</taxon>
        <taxon>Enterobacterales</taxon>
        <taxon>Enterobacteriaceae</taxon>
        <taxon>Buttiauxella</taxon>
    </lineage>
</organism>
<evidence type="ECO:0000256" key="2">
    <source>
        <dbReference type="ARBA" id="ARBA00004893"/>
    </source>
</evidence>
<evidence type="ECO:0000256" key="6">
    <source>
        <dbReference type="ARBA" id="ARBA00022642"/>
    </source>
</evidence>
<dbReference type="EC" id="2.4.2.19" evidence="4"/>
<reference evidence="14 15" key="1">
    <citation type="submission" date="2016-04" db="EMBL/GenBank/DDBJ databases">
        <title>ATOL: Assembling a taxonomically balanced genome-scale reconstruction of the evolutionary history of the Enterobacteriaceae.</title>
        <authorList>
            <person name="Plunkett G.III."/>
            <person name="Neeno-Eckwall E.C."/>
            <person name="Glasner J.D."/>
            <person name="Perna N.T."/>
        </authorList>
    </citation>
    <scope>NUCLEOTIDE SEQUENCE [LARGE SCALE GENOMIC DNA]</scope>
    <source>
        <strain evidence="14 15">ATCC 51604</strain>
    </source>
</reference>
<name>A0A1B7HVM8_9ENTR</name>
<feature type="binding site" evidence="11">
    <location>
        <position position="185"/>
    </location>
    <ligand>
        <name>substrate</name>
    </ligand>
</feature>
<feature type="domain" description="Quinolinate phosphoribosyl transferase C-terminal" evidence="12">
    <location>
        <begin position="130"/>
        <end position="294"/>
    </location>
</feature>
<dbReference type="InterPro" id="IPR002638">
    <property type="entry name" value="Quinolinate_PRibosylTrfase_C"/>
</dbReference>
<dbReference type="InterPro" id="IPR036068">
    <property type="entry name" value="Nicotinate_pribotase-like_C"/>
</dbReference>
<dbReference type="RefSeq" id="WP_064516222.1">
    <property type="nucleotide sequence ID" value="NZ_LXEP01000028.1"/>
</dbReference>
<keyword evidence="6" id="KW-0662">Pyridine nucleotide biosynthesis</keyword>
<dbReference type="SUPFAM" id="SSF51690">
    <property type="entry name" value="Nicotinate/Quinolinate PRTase C-terminal domain-like"/>
    <property type="match status" value="1"/>
</dbReference>
<keyword evidence="7 10" id="KW-0328">Glycosyltransferase</keyword>
<feature type="domain" description="Quinolinate phosphoribosyl transferase N-terminal" evidence="13">
    <location>
        <begin position="44"/>
        <end position="128"/>
    </location>
</feature>
<dbReference type="InterPro" id="IPR022412">
    <property type="entry name" value="Quinolinate_PRibosylTrfase_N"/>
</dbReference>